<dbReference type="InterPro" id="IPR011009">
    <property type="entry name" value="Kinase-like_dom_sf"/>
</dbReference>
<name>A0A7S2UJH8_9STRA</name>
<protein>
    <recommendedName>
        <fullName evidence="2">Aminoglycoside phosphotransferase domain-containing protein</fullName>
    </recommendedName>
</protein>
<accession>A0A7S2UJH8</accession>
<dbReference type="SUPFAM" id="SSF56112">
    <property type="entry name" value="Protein kinase-like (PK-like)"/>
    <property type="match status" value="1"/>
</dbReference>
<gene>
    <name evidence="1" type="ORF">ASEP1449_LOCUS13492</name>
</gene>
<organism evidence="1">
    <name type="scientific">Attheya septentrionalis</name>
    <dbReference type="NCBI Taxonomy" id="420275"/>
    <lineage>
        <taxon>Eukaryota</taxon>
        <taxon>Sar</taxon>
        <taxon>Stramenopiles</taxon>
        <taxon>Ochrophyta</taxon>
        <taxon>Bacillariophyta</taxon>
        <taxon>Coscinodiscophyceae</taxon>
        <taxon>Chaetocerotophycidae</taxon>
        <taxon>Chaetocerotales</taxon>
        <taxon>Attheyaceae</taxon>
        <taxon>Attheya</taxon>
    </lineage>
</organism>
<dbReference type="AlphaFoldDB" id="A0A7S2UJH8"/>
<evidence type="ECO:0008006" key="2">
    <source>
        <dbReference type="Google" id="ProtNLM"/>
    </source>
</evidence>
<dbReference type="Gene3D" id="3.90.1200.10">
    <property type="match status" value="1"/>
</dbReference>
<evidence type="ECO:0000313" key="1">
    <source>
        <dbReference type="EMBL" id="CAD9821658.1"/>
    </source>
</evidence>
<sequence length="485" mass="55190">MAMAEDDEDISDFDRDKKEKQRLVVDAVASHCSVDSSFEDLRVIADAILQHGDTLEIENLAGGYTNYTYKLFLGSDPSKALFSKLCFPRAFWNPDPDLHYDVQRTENEYIMMERFAKLAPGCVATPYFIIDIDDMKLLVAQWSPADEQMANQFIDGSVDLRVAKNLASSVATLHSMEVDPEFNTDARECMVSVFPAMKEELLSYLIIGGDGDDDDPPSTKNKRAVQLAKEFGEDLCHFIFDACTESYRSKECAVHSDLHAFNVLVEKKPDVQYLEEFGPNGSFVICDWEMAMSGPLGVDMGRVYSIPVACMMAHAIQGNDDVAKGIVLFMDTYWDHYQDTIKTLIRGDHNDKEHDDFLRKSYRNGMGWLGWKLFGMSFYGWFIPFLPIEDPEVDALKESLMVLSLELMRWGFGGYEEGLSIQELSARLHATLENELLFIQKDRQQRSMPTNRRRRSSVLRETNLRVSDSSYTLGRTSLSKILDLE</sequence>
<reference evidence="1" key="1">
    <citation type="submission" date="2021-01" db="EMBL/GenBank/DDBJ databases">
        <authorList>
            <person name="Corre E."/>
            <person name="Pelletier E."/>
            <person name="Niang G."/>
            <person name="Scheremetjew M."/>
            <person name="Finn R."/>
            <person name="Kale V."/>
            <person name="Holt S."/>
            <person name="Cochrane G."/>
            <person name="Meng A."/>
            <person name="Brown T."/>
            <person name="Cohen L."/>
        </authorList>
    </citation>
    <scope>NUCLEOTIDE SEQUENCE</scope>
    <source>
        <strain evidence="1">CCMP2084</strain>
    </source>
</reference>
<proteinExistence type="predicted"/>
<dbReference type="Gene3D" id="3.30.200.20">
    <property type="entry name" value="Phosphorylase Kinase, domain 1"/>
    <property type="match status" value="1"/>
</dbReference>
<dbReference type="EMBL" id="HBHQ01020057">
    <property type="protein sequence ID" value="CAD9821658.1"/>
    <property type="molecule type" value="Transcribed_RNA"/>
</dbReference>